<dbReference type="AlphaFoldDB" id="A0A7L4P8W4"/>
<reference evidence="1 2" key="1">
    <citation type="journal article" date="2020" name="Nat. Commun.">
        <title>The structures of two archaeal type IV pili illuminate evolutionary relationships.</title>
        <authorList>
            <person name="Wang F."/>
            <person name="Baquero D.P."/>
            <person name="Su Z."/>
            <person name="Beltran L.C."/>
            <person name="Prangishvili D."/>
            <person name="Krupovic M."/>
            <person name="Egelman E.H."/>
        </authorList>
    </citation>
    <scope>NUCLEOTIDE SEQUENCE [LARGE SCALE GENOMIC DNA]</scope>
    <source>
        <strain evidence="1 2">2GA</strain>
    </source>
</reference>
<dbReference type="RefSeq" id="WP_011901080.1">
    <property type="nucleotide sequence ID" value="NZ_JAAVJF010000002.1"/>
</dbReference>
<dbReference type="EMBL" id="JAAVJF010000002">
    <property type="protein sequence ID" value="NYR15103.1"/>
    <property type="molecule type" value="Genomic_DNA"/>
</dbReference>
<sequence>MASFNTPCAVALGVVKGKVVYLEVESGKRVEEHVGIDVDSAEPRVSGEFLSGHVAVASFATTIVKGVALAKQAYVLDADGLRPLQRRAVTISSIKAKEYGAWEQIWNKPIFLSNSSPTVAVGASRAGSLLHINAVQSDVELAKKIWAVARILQRGGGLSLNCTCRLGLMPYEVFVSRGNRYLVVKFYLNASSPRSKSVFFIIGEGGNVVKRAEVGIDEAEAAAYEYIKLL</sequence>
<evidence type="ECO:0000313" key="1">
    <source>
        <dbReference type="EMBL" id="NYR15103.1"/>
    </source>
</evidence>
<name>A0A7L4P8W4_9CREN</name>
<gene>
    <name evidence="1" type="ORF">HC235_03895</name>
</gene>
<keyword evidence="2" id="KW-1185">Reference proteome</keyword>
<dbReference type="GeneID" id="5056353"/>
<proteinExistence type="predicted"/>
<comment type="caution">
    <text evidence="1">The sequence shown here is derived from an EMBL/GenBank/DDBJ whole genome shotgun (WGS) entry which is preliminary data.</text>
</comment>
<dbReference type="OMA" id="CRLGLMP"/>
<protein>
    <submittedName>
        <fullName evidence="1">Uncharacterized protein</fullName>
    </submittedName>
</protein>
<dbReference type="Proteomes" id="UP000554766">
    <property type="component" value="Unassembled WGS sequence"/>
</dbReference>
<accession>A0A7L4P8W4</accession>
<organism evidence="1 2">
    <name type="scientific">Pyrobaculum arsenaticum</name>
    <dbReference type="NCBI Taxonomy" id="121277"/>
    <lineage>
        <taxon>Archaea</taxon>
        <taxon>Thermoproteota</taxon>
        <taxon>Thermoprotei</taxon>
        <taxon>Thermoproteales</taxon>
        <taxon>Thermoproteaceae</taxon>
        <taxon>Pyrobaculum</taxon>
    </lineage>
</organism>
<evidence type="ECO:0000313" key="2">
    <source>
        <dbReference type="Proteomes" id="UP000554766"/>
    </source>
</evidence>